<organism evidence="1 2">
    <name type="scientific">Naganishia adeliensis</name>
    <dbReference type="NCBI Taxonomy" id="92952"/>
    <lineage>
        <taxon>Eukaryota</taxon>
        <taxon>Fungi</taxon>
        <taxon>Dikarya</taxon>
        <taxon>Basidiomycota</taxon>
        <taxon>Agaricomycotina</taxon>
        <taxon>Tremellomycetes</taxon>
        <taxon>Filobasidiales</taxon>
        <taxon>Filobasidiaceae</taxon>
        <taxon>Naganishia</taxon>
    </lineage>
</organism>
<dbReference type="EMBL" id="JASBWS010000069">
    <property type="protein sequence ID" value="KAJ9101516.1"/>
    <property type="molecule type" value="Genomic_DNA"/>
</dbReference>
<gene>
    <name evidence="1" type="ORF">QFC20_005209</name>
</gene>
<comment type="caution">
    <text evidence="1">The sequence shown here is derived from an EMBL/GenBank/DDBJ whole genome shotgun (WGS) entry which is preliminary data.</text>
</comment>
<proteinExistence type="predicted"/>
<evidence type="ECO:0000313" key="2">
    <source>
        <dbReference type="Proteomes" id="UP001230649"/>
    </source>
</evidence>
<protein>
    <submittedName>
        <fullName evidence="1">Uncharacterized protein</fullName>
    </submittedName>
</protein>
<accession>A0ACC2VSC1</accession>
<dbReference type="Proteomes" id="UP001230649">
    <property type="component" value="Unassembled WGS sequence"/>
</dbReference>
<name>A0ACC2VSC1_9TREE</name>
<keyword evidence="2" id="KW-1185">Reference proteome</keyword>
<sequence length="1078" mass="120638">MSNNPFFRPQGQPQPPASNNPFATTNPFWQAGAAQDSRTNVSPNTGNNLHPLSPEAPSGPSGRSSILHHAVSSLPAPATSSELTPIRAHYLKKTLINLEIERELNALSDPSLGASALGRLGPPFLMLDKDGRPIKPRPGDDPAAEDLPFIRYMFHQFLLPFPFLANAPPTFWSHKVQPFLTSFLAISQMKLSPAVMSLNKENPDASGEPDLTLLSEDEIKEYYERKKLWDKVTKNMAMLFGVGVRLSNGEEVVRIGQRELNRLEEQAQARRKRLNEKEEKVGTGFDVNVICVRTVTEKGRVRNRSHDEFIIRTRRHKAQDLRSQFPDVNLPPPPPKDRTALAATTTSSQSAQSPATPYYSVYNPLRAIYGANPAGTGSSSPTVPSTPPSGYSGYDDDDASSRFDTVDALNASSPLAREKNRLTLRAYLNAILAIPQVLNSPILRSFLLSAPTTLTPAEALDAQRRADVDAVREEGRKRFKEEAEKRVEALREGLREFKGDVVGKKGGLKAVFDVVKRVENVRDLPKAEASVLEWGRISLAATVFQMFVASDSASESFAQLKRIHGLMPYFVLKGILKVSNPMAMIRGVLDLFLARPFGGQSLIQRMFSSSLTEDVRALQEDIDAVAEKVDDAILCQKVEIFVNASYEIQDMIRRDAITERQDLLAVILRSPEAPCLDRNQMQRVFHANRAYKQYKAYQADLDDSDDDDGPENDDAWLFEDLTVMMKLMMRKREKEQLLALIFEGTTAELLKDIITIFYSPLATVYKAASIADSLSDLQNFINDLIKTVEAVEELSQEDPQRTVQTFIDLVARHEQSFYSFVHKVHSKGQGLFDALMTWIERFLAYARDGLHDKIDLEFLLPAAGEERLQILREVDAVAAYHYKLKLAYEEKVRRRFQKNAATDDEAALIDGMIASLNLNDSVVGDMEEVGEEDEDSGEESEDWEEEDQRSAALSRGLDDMQEWSASEVNHGKRSSVRGVLEPNSANSRSSFEGTKSSMDKFRHPVQTYRERRGSHDVTPPNEKRPPPAKPVKLKRKGRRGAAVVIEEPMLQKIPGLTPILVEMLRPLLRVDRPVPLPL</sequence>
<evidence type="ECO:0000313" key="1">
    <source>
        <dbReference type="EMBL" id="KAJ9101516.1"/>
    </source>
</evidence>
<reference evidence="1" key="1">
    <citation type="submission" date="2023-04" db="EMBL/GenBank/DDBJ databases">
        <title>Draft Genome sequencing of Naganishia species isolated from polar environments using Oxford Nanopore Technology.</title>
        <authorList>
            <person name="Leo P."/>
            <person name="Venkateswaran K."/>
        </authorList>
    </citation>
    <scope>NUCLEOTIDE SEQUENCE</scope>
    <source>
        <strain evidence="1">MNA-CCFEE 5262</strain>
    </source>
</reference>